<dbReference type="EMBL" id="LR215037">
    <property type="protein sequence ID" value="VEU75261.1"/>
    <property type="molecule type" value="Genomic_DNA"/>
</dbReference>
<accession>A0A449B3T5</accession>
<sequence>MNFNEELISNIDKNKIEKIISYSKKKWLAYILLFSGIVMILSILISFIAIIVKNEYKTLQIVFLSLNGFFLLFWMLYYAHLLQLVSTSFVLSRALENEENPWRSYKPHYVFLKIQTWSSFYAFNLFKKKKNRLSKNEKMLLTRYLWSLKGIEEISFKY</sequence>
<evidence type="ECO:0000256" key="1">
    <source>
        <dbReference type="SAM" id="Phobius"/>
    </source>
</evidence>
<feature type="transmembrane region" description="Helical" evidence="1">
    <location>
        <begin position="59"/>
        <end position="79"/>
    </location>
</feature>
<name>A0A449B3T5_9BACT</name>
<dbReference type="NCBIfam" id="NF045993">
    <property type="entry name" value="MAG0130_MAG3770"/>
    <property type="match status" value="1"/>
</dbReference>
<keyword evidence="1" id="KW-0472">Membrane</keyword>
<evidence type="ECO:0000313" key="2">
    <source>
        <dbReference type="EMBL" id="VEU75261.1"/>
    </source>
</evidence>
<organism evidence="2 3">
    <name type="scientific">Mycoplasmopsis maculosa</name>
    <dbReference type="NCBI Taxonomy" id="114885"/>
    <lineage>
        <taxon>Bacteria</taxon>
        <taxon>Bacillati</taxon>
        <taxon>Mycoplasmatota</taxon>
        <taxon>Mycoplasmoidales</taxon>
        <taxon>Metamycoplasmataceae</taxon>
        <taxon>Mycoplasmopsis</taxon>
    </lineage>
</organism>
<keyword evidence="3" id="KW-1185">Reference proteome</keyword>
<proteinExistence type="predicted"/>
<keyword evidence="1" id="KW-1133">Transmembrane helix</keyword>
<dbReference type="Proteomes" id="UP000290243">
    <property type="component" value="Chromosome"/>
</dbReference>
<dbReference type="OrthoDB" id="398292at2"/>
<protein>
    <submittedName>
        <fullName evidence="2">Uncharacterized protein</fullName>
    </submittedName>
</protein>
<gene>
    <name evidence="2" type="ORF">NCTC10168_00178</name>
</gene>
<reference evidence="2 3" key="1">
    <citation type="submission" date="2019-01" db="EMBL/GenBank/DDBJ databases">
        <authorList>
            <consortium name="Pathogen Informatics"/>
        </authorList>
    </citation>
    <scope>NUCLEOTIDE SEQUENCE [LARGE SCALE GENOMIC DNA]</scope>
    <source>
        <strain evidence="2 3">NCTC10168</strain>
    </source>
</reference>
<keyword evidence="1" id="KW-0812">Transmembrane</keyword>
<dbReference type="AlphaFoldDB" id="A0A449B3T5"/>
<feature type="transmembrane region" description="Helical" evidence="1">
    <location>
        <begin position="27"/>
        <end position="52"/>
    </location>
</feature>
<dbReference type="RefSeq" id="WP_129646207.1">
    <property type="nucleotide sequence ID" value="NZ_LR215037.1"/>
</dbReference>
<dbReference type="KEGG" id="mmau:NCTC10168_00178"/>
<evidence type="ECO:0000313" key="3">
    <source>
        <dbReference type="Proteomes" id="UP000290243"/>
    </source>
</evidence>